<sequence>MNKYFSIIIIVTLGLCLLLLGGCSADQKPAVTGNKAAKTIIAVSIIPEQTFVEAVAGDMVEVVVMVPPGSNPENYSPTPQEMAKLSDASLYFAIGVPAERANILPSIKDLNSRIKVVDLPAAAAAVYPDREFAPGERDPHIWLSPKRVRVIVDTIADELGQLDPVNAEYYLRNAQNYQKQLEKLDTNIKSALADLDQKTFIVYHPALGYFAEDYDLQMLAIEEEGKEATAKHIQEIIDQAKNDDIQVVFYQASVSSKQAAAIAQDIGGYTEKIDPLAADYTGNLQKIADTFARVLQQKR</sequence>
<dbReference type="EMBL" id="LNQE01001889">
    <property type="protein sequence ID" value="KUG03193.1"/>
    <property type="molecule type" value="Genomic_DNA"/>
</dbReference>
<keyword evidence="4" id="KW-0175">Coiled coil</keyword>
<proteinExistence type="inferred from homology"/>
<evidence type="ECO:0000256" key="4">
    <source>
        <dbReference type="SAM" id="Coils"/>
    </source>
</evidence>
<dbReference type="Pfam" id="PF01297">
    <property type="entry name" value="ZnuA"/>
    <property type="match status" value="1"/>
</dbReference>
<dbReference type="PRINTS" id="PR00690">
    <property type="entry name" value="ADHESNFAMILY"/>
</dbReference>
<keyword evidence="2" id="KW-0813">Transport</keyword>
<organism evidence="5">
    <name type="scientific">hydrocarbon metagenome</name>
    <dbReference type="NCBI Taxonomy" id="938273"/>
    <lineage>
        <taxon>unclassified sequences</taxon>
        <taxon>metagenomes</taxon>
        <taxon>ecological metagenomes</taxon>
    </lineage>
</organism>
<dbReference type="GO" id="GO:0030001">
    <property type="term" value="P:metal ion transport"/>
    <property type="evidence" value="ECO:0007669"/>
    <property type="project" value="InterPro"/>
</dbReference>
<dbReference type="SUPFAM" id="SSF53807">
    <property type="entry name" value="Helical backbone' metal receptor"/>
    <property type="match status" value="1"/>
</dbReference>
<comment type="similarity">
    <text evidence="1">Belongs to the bacterial solute-binding protein 9 family.</text>
</comment>
<dbReference type="AlphaFoldDB" id="A0A0W8E3Z3"/>
<evidence type="ECO:0000256" key="1">
    <source>
        <dbReference type="ARBA" id="ARBA00011028"/>
    </source>
</evidence>
<dbReference type="PROSITE" id="PS51257">
    <property type="entry name" value="PROKAR_LIPOPROTEIN"/>
    <property type="match status" value="1"/>
</dbReference>
<feature type="coiled-coil region" evidence="4">
    <location>
        <begin position="167"/>
        <end position="194"/>
    </location>
</feature>
<dbReference type="InterPro" id="IPR006128">
    <property type="entry name" value="Lipoprotein_PsaA-like"/>
</dbReference>
<dbReference type="GO" id="GO:0007155">
    <property type="term" value="P:cell adhesion"/>
    <property type="evidence" value="ECO:0007669"/>
    <property type="project" value="InterPro"/>
</dbReference>
<evidence type="ECO:0000256" key="3">
    <source>
        <dbReference type="ARBA" id="ARBA00022729"/>
    </source>
</evidence>
<accession>A0A0W8E3Z3</accession>
<dbReference type="GO" id="GO:0046872">
    <property type="term" value="F:metal ion binding"/>
    <property type="evidence" value="ECO:0007669"/>
    <property type="project" value="InterPro"/>
</dbReference>
<name>A0A0W8E3Z3_9ZZZZ</name>
<dbReference type="Gene3D" id="3.40.50.1980">
    <property type="entry name" value="Nitrogenase molybdenum iron protein domain"/>
    <property type="match status" value="2"/>
</dbReference>
<protein>
    <submittedName>
        <fullName evidence="5">Zinc abc transporter, periplasmic-binding protein znua</fullName>
    </submittedName>
</protein>
<dbReference type="PANTHER" id="PTHR42953">
    <property type="entry name" value="HIGH-AFFINITY ZINC UPTAKE SYSTEM PROTEIN ZNUA-RELATED"/>
    <property type="match status" value="1"/>
</dbReference>
<reference evidence="5" key="1">
    <citation type="journal article" date="2015" name="Proc. Natl. Acad. Sci. U.S.A.">
        <title>Networks of energetic and metabolic interactions define dynamics in microbial communities.</title>
        <authorList>
            <person name="Embree M."/>
            <person name="Liu J.K."/>
            <person name="Al-Bassam M.M."/>
            <person name="Zengler K."/>
        </authorList>
    </citation>
    <scope>NUCLEOTIDE SEQUENCE</scope>
</reference>
<gene>
    <name evidence="5" type="ORF">ASZ90_019401</name>
</gene>
<evidence type="ECO:0000256" key="2">
    <source>
        <dbReference type="ARBA" id="ARBA00022448"/>
    </source>
</evidence>
<comment type="caution">
    <text evidence="5">The sequence shown here is derived from an EMBL/GenBank/DDBJ whole genome shotgun (WGS) entry which is preliminary data.</text>
</comment>
<dbReference type="PANTHER" id="PTHR42953:SF3">
    <property type="entry name" value="HIGH-AFFINITY ZINC UPTAKE SYSTEM PROTEIN ZNUA"/>
    <property type="match status" value="1"/>
</dbReference>
<keyword evidence="3" id="KW-0732">Signal</keyword>
<evidence type="ECO:0000313" key="5">
    <source>
        <dbReference type="EMBL" id="KUG03193.1"/>
    </source>
</evidence>
<dbReference type="InterPro" id="IPR006127">
    <property type="entry name" value="ZnuA-like"/>
</dbReference>
<dbReference type="InterPro" id="IPR050492">
    <property type="entry name" value="Bact_metal-bind_prot9"/>
</dbReference>